<dbReference type="NCBIfam" id="TIGR02980">
    <property type="entry name" value="SigBFG"/>
    <property type="match status" value="1"/>
</dbReference>
<dbReference type="Proteomes" id="UP000677913">
    <property type="component" value="Unassembled WGS sequence"/>
</dbReference>
<dbReference type="InterPro" id="IPR007630">
    <property type="entry name" value="RNA_pol_sigma70_r4"/>
</dbReference>
<keyword evidence="4" id="KW-0804">Transcription</keyword>
<evidence type="ECO:0000313" key="9">
    <source>
        <dbReference type="EMBL" id="MBS2963348.1"/>
    </source>
</evidence>
<evidence type="ECO:0000256" key="5">
    <source>
        <dbReference type="SAM" id="MobiDB-lite"/>
    </source>
</evidence>
<evidence type="ECO:0000256" key="2">
    <source>
        <dbReference type="ARBA" id="ARBA00023082"/>
    </source>
</evidence>
<protein>
    <submittedName>
        <fullName evidence="9">SigB/SigF/SigG family RNA polymerase sigma factor</fullName>
    </submittedName>
</protein>
<organism evidence="9 10">
    <name type="scientific">Actinocrinis puniceicyclus</name>
    <dbReference type="NCBI Taxonomy" id="977794"/>
    <lineage>
        <taxon>Bacteria</taxon>
        <taxon>Bacillati</taxon>
        <taxon>Actinomycetota</taxon>
        <taxon>Actinomycetes</taxon>
        <taxon>Catenulisporales</taxon>
        <taxon>Actinospicaceae</taxon>
        <taxon>Actinocrinis</taxon>
    </lineage>
</organism>
<dbReference type="Gene3D" id="1.20.120.1810">
    <property type="match status" value="1"/>
</dbReference>
<dbReference type="GO" id="GO:0016987">
    <property type="term" value="F:sigma factor activity"/>
    <property type="evidence" value="ECO:0007669"/>
    <property type="project" value="UniProtKB-KW"/>
</dbReference>
<dbReference type="InterPro" id="IPR014284">
    <property type="entry name" value="RNA_pol_sigma-70_dom"/>
</dbReference>
<reference evidence="9" key="1">
    <citation type="submission" date="2021-04" db="EMBL/GenBank/DDBJ databases">
        <title>Genome based classification of Actinospica acidithermotolerans sp. nov., an actinobacterium isolated from an Indonesian hot spring.</title>
        <authorList>
            <person name="Kusuma A.B."/>
            <person name="Putra K.E."/>
            <person name="Nafisah S."/>
            <person name="Loh J."/>
            <person name="Nouioui I."/>
            <person name="Goodfellow M."/>
        </authorList>
    </citation>
    <scope>NUCLEOTIDE SEQUENCE</scope>
    <source>
        <strain evidence="9">DSM 45618</strain>
    </source>
</reference>
<dbReference type="SUPFAM" id="SSF88659">
    <property type="entry name" value="Sigma3 and sigma4 domains of RNA polymerase sigma factors"/>
    <property type="match status" value="2"/>
</dbReference>
<dbReference type="NCBIfam" id="TIGR02937">
    <property type="entry name" value="sigma70-ECF"/>
    <property type="match status" value="1"/>
</dbReference>
<dbReference type="InterPro" id="IPR007627">
    <property type="entry name" value="RNA_pol_sigma70_r2"/>
</dbReference>
<accession>A0A8J7WL74</accession>
<dbReference type="CDD" id="cd06171">
    <property type="entry name" value="Sigma70_r4"/>
    <property type="match status" value="1"/>
</dbReference>
<keyword evidence="2" id="KW-0731">Sigma factor</keyword>
<evidence type="ECO:0000256" key="3">
    <source>
        <dbReference type="ARBA" id="ARBA00023125"/>
    </source>
</evidence>
<dbReference type="Gene3D" id="1.20.140.160">
    <property type="match status" value="1"/>
</dbReference>
<feature type="compositionally biased region" description="Polar residues" evidence="5">
    <location>
        <begin position="1"/>
        <end position="15"/>
    </location>
</feature>
<evidence type="ECO:0000259" key="8">
    <source>
        <dbReference type="Pfam" id="PF04545"/>
    </source>
</evidence>
<keyword evidence="1" id="KW-0805">Transcription regulation</keyword>
<evidence type="ECO:0000259" key="7">
    <source>
        <dbReference type="Pfam" id="PF04542"/>
    </source>
</evidence>
<proteinExistence type="predicted"/>
<comment type="caution">
    <text evidence="9">The sequence shown here is derived from an EMBL/GenBank/DDBJ whole genome shotgun (WGS) entry which is preliminary data.</text>
</comment>
<dbReference type="InterPro" id="IPR007624">
    <property type="entry name" value="RNA_pol_sigma70_r3"/>
</dbReference>
<keyword evidence="10" id="KW-1185">Reference proteome</keyword>
<dbReference type="SUPFAM" id="SSF88946">
    <property type="entry name" value="Sigma2 domain of RNA polymerase sigma factors"/>
    <property type="match status" value="1"/>
</dbReference>
<dbReference type="AlphaFoldDB" id="A0A8J7WL74"/>
<gene>
    <name evidence="9" type="ORF">KGA66_09850</name>
</gene>
<dbReference type="PANTHER" id="PTHR30385">
    <property type="entry name" value="SIGMA FACTOR F FLAGELLAR"/>
    <property type="match status" value="1"/>
</dbReference>
<feature type="domain" description="RNA polymerase sigma-70 region 4" evidence="8">
    <location>
        <begin position="217"/>
        <end position="264"/>
    </location>
</feature>
<dbReference type="InterPro" id="IPR014322">
    <property type="entry name" value="RNA_pol_sigma-B/F/G"/>
</dbReference>
<dbReference type="InterPro" id="IPR000943">
    <property type="entry name" value="RNA_pol_sigma70"/>
</dbReference>
<keyword evidence="3" id="KW-0238">DNA-binding</keyword>
<evidence type="ECO:0000313" key="10">
    <source>
        <dbReference type="Proteomes" id="UP000677913"/>
    </source>
</evidence>
<dbReference type="Pfam" id="PF04545">
    <property type="entry name" value="Sigma70_r4"/>
    <property type="match status" value="1"/>
</dbReference>
<dbReference type="InterPro" id="IPR013325">
    <property type="entry name" value="RNA_pol_sigma_r2"/>
</dbReference>
<feature type="domain" description="RNA polymerase sigma-70 region 2" evidence="7">
    <location>
        <begin position="50"/>
        <end position="119"/>
    </location>
</feature>
<dbReference type="GO" id="GO:0003677">
    <property type="term" value="F:DNA binding"/>
    <property type="evidence" value="ECO:0007669"/>
    <property type="project" value="UniProtKB-KW"/>
</dbReference>
<dbReference type="Pfam" id="PF04542">
    <property type="entry name" value="Sigma70_r2"/>
    <property type="match status" value="1"/>
</dbReference>
<dbReference type="EMBL" id="JAGSXH010000025">
    <property type="protein sequence ID" value="MBS2963348.1"/>
    <property type="molecule type" value="Genomic_DNA"/>
</dbReference>
<evidence type="ECO:0000256" key="1">
    <source>
        <dbReference type="ARBA" id="ARBA00023015"/>
    </source>
</evidence>
<name>A0A8J7WL74_9ACTN</name>
<dbReference type="Pfam" id="PF04539">
    <property type="entry name" value="Sigma70_r3"/>
    <property type="match status" value="1"/>
</dbReference>
<feature type="domain" description="RNA polymerase sigma-70 region 3" evidence="6">
    <location>
        <begin position="129"/>
        <end position="184"/>
    </location>
</feature>
<dbReference type="GO" id="GO:0006352">
    <property type="term" value="P:DNA-templated transcription initiation"/>
    <property type="evidence" value="ECO:0007669"/>
    <property type="project" value="InterPro"/>
</dbReference>
<evidence type="ECO:0000259" key="6">
    <source>
        <dbReference type="Pfam" id="PF04539"/>
    </source>
</evidence>
<dbReference type="PRINTS" id="PR00046">
    <property type="entry name" value="SIGMA70FCT"/>
</dbReference>
<feature type="region of interest" description="Disordered" evidence="5">
    <location>
        <begin position="1"/>
        <end position="21"/>
    </location>
</feature>
<dbReference type="InterPro" id="IPR013324">
    <property type="entry name" value="RNA_pol_sigma_r3/r4-like"/>
</dbReference>
<dbReference type="RefSeq" id="WP_211466966.1">
    <property type="nucleotide sequence ID" value="NZ_JAGSXH010000025.1"/>
</dbReference>
<sequence length="268" mass="29667">MACNQDPNAQATARNTGARAEQRAETLRRFRRLRALNDDDPERGALRAALIEDHLTYARHIALRYGGRGELVEDFVQVAYLALVKAVDQFDPERGTAFLGYATPVMLGEIKKYFRDATWDVHVPRSVQELTRTVRAAAEQLTRQLARSPSVAELAEHVGAPAELVTEALVALDGYTVASLDRPLRGEPGAPSLGDLIGGEDARFETVVNRTALKPLIAQLNERDRSILMMHFFHGMTQREIGARLGCSQMHISRLLASVLARLRTALC</sequence>
<dbReference type="PANTHER" id="PTHR30385:SF4">
    <property type="entry name" value="RNA POLYMERASE SIGMA-E FACTOR"/>
    <property type="match status" value="1"/>
</dbReference>
<evidence type="ECO:0000256" key="4">
    <source>
        <dbReference type="ARBA" id="ARBA00023163"/>
    </source>
</evidence>